<accession>A0A345Z435</accession>
<dbReference type="Proteomes" id="UP000254792">
    <property type="component" value="Chromosome"/>
</dbReference>
<proteinExistence type="predicted"/>
<organism evidence="1 2">
    <name type="scientific">Spiroplasma alleghenense</name>
    <dbReference type="NCBI Taxonomy" id="216931"/>
    <lineage>
        <taxon>Bacteria</taxon>
        <taxon>Bacillati</taxon>
        <taxon>Mycoplasmatota</taxon>
        <taxon>Mollicutes</taxon>
        <taxon>Entomoplasmatales</taxon>
        <taxon>Spiroplasmataceae</taxon>
        <taxon>Spiroplasma</taxon>
    </lineage>
</organism>
<dbReference type="KEGG" id="salx:SALLE_v1c06940"/>
<keyword evidence="2" id="KW-1185">Reference proteome</keyword>
<reference evidence="1 2" key="1">
    <citation type="submission" date="2018-07" db="EMBL/GenBank/DDBJ databases">
        <title>Complete genome sequence of Spiroplasma alleghenense PLHS-1 (ATCC 51752).</title>
        <authorList>
            <person name="Chou L."/>
            <person name="Lee T.-Y."/>
            <person name="Tsai Y.-M."/>
            <person name="Kuo C.-H."/>
        </authorList>
    </citation>
    <scope>NUCLEOTIDE SEQUENCE [LARGE SCALE GENOMIC DNA]</scope>
    <source>
        <strain evidence="1 2">PLHS-1</strain>
    </source>
</reference>
<dbReference type="OrthoDB" id="391684at2"/>
<dbReference type="RefSeq" id="WP_115558266.1">
    <property type="nucleotide sequence ID" value="NZ_CP031376.1"/>
</dbReference>
<dbReference type="EMBL" id="CP031376">
    <property type="protein sequence ID" value="AXK51364.1"/>
    <property type="molecule type" value="Genomic_DNA"/>
</dbReference>
<protein>
    <submittedName>
        <fullName evidence="1">Uncharacterized protein</fullName>
    </submittedName>
</protein>
<gene>
    <name evidence="1" type="ORF">SALLE_v1c06940</name>
</gene>
<sequence>MSNEKIMKNLSKAVFDDFDWITNFFPLNGQVYVSDSNFDNEINLLCEIDKKVLLEEVKIKKPWNRYFLAHPRPKRLNAISASQTDLRICLASPDFVQNIFMFDFSYFVTFVHKDKDITTTHTNRYNGKFELMYQMVGFENHIAISTLINKEIIYLKDNQTRITKRYNFINNTSEELNYKIKKIVESKDGLVVLTDEFEVFTTDKQLENWKIYDDSIFEKQISVFSEEAFLMSDNENGKTYCCFLNESKSRKEIVGKYFYRLESFDRELIIGKPLINRFGEINYYQAPWFIY</sequence>
<evidence type="ECO:0000313" key="1">
    <source>
        <dbReference type="EMBL" id="AXK51364.1"/>
    </source>
</evidence>
<dbReference type="AlphaFoldDB" id="A0A345Z435"/>
<evidence type="ECO:0000313" key="2">
    <source>
        <dbReference type="Proteomes" id="UP000254792"/>
    </source>
</evidence>
<name>A0A345Z435_9MOLU</name>